<dbReference type="EMBL" id="OW152821">
    <property type="protein sequence ID" value="CAH2076686.1"/>
    <property type="molecule type" value="Genomic_DNA"/>
</dbReference>
<dbReference type="Proteomes" id="UP000837857">
    <property type="component" value="Chromosome 9"/>
</dbReference>
<feature type="region of interest" description="Disordered" evidence="1">
    <location>
        <begin position="1"/>
        <end position="60"/>
    </location>
</feature>
<evidence type="ECO:0000313" key="3">
    <source>
        <dbReference type="Proteomes" id="UP000837857"/>
    </source>
</evidence>
<evidence type="ECO:0000256" key="1">
    <source>
        <dbReference type="SAM" id="MobiDB-lite"/>
    </source>
</evidence>
<protein>
    <submittedName>
        <fullName evidence="2">Uncharacterized protein</fullName>
    </submittedName>
</protein>
<feature type="compositionally biased region" description="Basic and acidic residues" evidence="1">
    <location>
        <begin position="47"/>
        <end position="60"/>
    </location>
</feature>
<keyword evidence="3" id="KW-1185">Reference proteome</keyword>
<evidence type="ECO:0000313" key="2">
    <source>
        <dbReference type="EMBL" id="CAH2076686.1"/>
    </source>
</evidence>
<sequence>MTYHNGNVTKGSAGIECRKSEPGQVRLTKEREPERAPRVARAPVDCRGADESIPESRAESARSIHIGTDRYLINIAYFELPESLTL</sequence>
<organism evidence="2 3">
    <name type="scientific">Iphiclides podalirius</name>
    <name type="common">scarce swallowtail</name>
    <dbReference type="NCBI Taxonomy" id="110791"/>
    <lineage>
        <taxon>Eukaryota</taxon>
        <taxon>Metazoa</taxon>
        <taxon>Ecdysozoa</taxon>
        <taxon>Arthropoda</taxon>
        <taxon>Hexapoda</taxon>
        <taxon>Insecta</taxon>
        <taxon>Pterygota</taxon>
        <taxon>Neoptera</taxon>
        <taxon>Endopterygota</taxon>
        <taxon>Lepidoptera</taxon>
        <taxon>Glossata</taxon>
        <taxon>Ditrysia</taxon>
        <taxon>Papilionoidea</taxon>
        <taxon>Papilionidae</taxon>
        <taxon>Papilioninae</taxon>
        <taxon>Iphiclides</taxon>
    </lineage>
</organism>
<accession>A0ABN8J6T1</accession>
<proteinExistence type="predicted"/>
<feature type="compositionally biased region" description="Polar residues" evidence="1">
    <location>
        <begin position="1"/>
        <end position="10"/>
    </location>
</feature>
<gene>
    <name evidence="2" type="ORF">IPOD504_LOCUS17374</name>
</gene>
<feature type="compositionally biased region" description="Basic and acidic residues" evidence="1">
    <location>
        <begin position="16"/>
        <end position="37"/>
    </location>
</feature>
<name>A0ABN8J6T1_9NEOP</name>
<reference evidence="2" key="1">
    <citation type="submission" date="2022-03" db="EMBL/GenBank/DDBJ databases">
        <authorList>
            <person name="Martin H S."/>
        </authorList>
    </citation>
    <scope>NUCLEOTIDE SEQUENCE</scope>
</reference>
<feature type="non-terminal residue" evidence="2">
    <location>
        <position position="86"/>
    </location>
</feature>